<evidence type="ECO:0000259" key="1">
    <source>
        <dbReference type="Pfam" id="PF03070"/>
    </source>
</evidence>
<dbReference type="GO" id="GO:0005829">
    <property type="term" value="C:cytosol"/>
    <property type="evidence" value="ECO:0007669"/>
    <property type="project" value="TreeGrafter"/>
</dbReference>
<evidence type="ECO:0000313" key="3">
    <source>
        <dbReference type="Proteomes" id="UP000810252"/>
    </source>
</evidence>
<reference evidence="2" key="1">
    <citation type="submission" date="2020-10" db="EMBL/GenBank/DDBJ databases">
        <authorList>
            <person name="Gilroy R."/>
        </authorList>
    </citation>
    <scope>NUCLEOTIDE SEQUENCE</scope>
    <source>
        <strain evidence="2">20514</strain>
    </source>
</reference>
<gene>
    <name evidence="2" type="ORF">IAC29_01990</name>
</gene>
<dbReference type="PANTHER" id="PTHR43198:SF2">
    <property type="entry name" value="SI:CH1073-67J19.1-RELATED"/>
    <property type="match status" value="1"/>
</dbReference>
<dbReference type="PANTHER" id="PTHR43198">
    <property type="entry name" value="BIFUNCTIONAL TH2 PROTEIN"/>
    <property type="match status" value="1"/>
</dbReference>
<organism evidence="2 3">
    <name type="scientific">Candidatus Cryptobacteroides merdigallinarum</name>
    <dbReference type="NCBI Taxonomy" id="2840770"/>
    <lineage>
        <taxon>Bacteria</taxon>
        <taxon>Pseudomonadati</taxon>
        <taxon>Bacteroidota</taxon>
        <taxon>Bacteroidia</taxon>
        <taxon>Bacteroidales</taxon>
        <taxon>Candidatus Cryptobacteroides</taxon>
    </lineage>
</organism>
<sequence>MEWSESAWSAAGPVFSRILCHPFVLGLASGKLGRERFRYYIWQDSLYLKEYARVMSVLASRFGDPGLTSMFLGYATENLEAEKAMQSLYLTGSGLDGGPGTGAEEPEEASPTCLLCSSHLWRQAVASPLEVALASVLPCFVVYARTGRHIFDNAVLEGNPYRDWIEVYGSEGFDSPSESLLKLCDSCAAGASPEVRKEMTEAFVTGVKLEWLFWDSAYNMEKWKI</sequence>
<reference evidence="2" key="2">
    <citation type="journal article" date="2021" name="PeerJ">
        <title>Extensive microbial diversity within the chicken gut microbiome revealed by metagenomics and culture.</title>
        <authorList>
            <person name="Gilroy R."/>
            <person name="Ravi A."/>
            <person name="Getino M."/>
            <person name="Pursley I."/>
            <person name="Horton D.L."/>
            <person name="Alikhan N.F."/>
            <person name="Baker D."/>
            <person name="Gharbi K."/>
            <person name="Hall N."/>
            <person name="Watson M."/>
            <person name="Adriaenssens E.M."/>
            <person name="Foster-Nyarko E."/>
            <person name="Jarju S."/>
            <person name="Secka A."/>
            <person name="Antonio M."/>
            <person name="Oren A."/>
            <person name="Chaudhuri R.R."/>
            <person name="La Ragione R."/>
            <person name="Hildebrand F."/>
            <person name="Pallen M.J."/>
        </authorList>
    </citation>
    <scope>NUCLEOTIDE SEQUENCE</scope>
    <source>
        <strain evidence="2">20514</strain>
    </source>
</reference>
<dbReference type="InterPro" id="IPR004305">
    <property type="entry name" value="Thiaminase-2/PQQC"/>
</dbReference>
<comment type="caution">
    <text evidence="2">The sequence shown here is derived from an EMBL/GenBank/DDBJ whole genome shotgun (WGS) entry which is preliminary data.</text>
</comment>
<dbReference type="Gene3D" id="1.20.910.10">
    <property type="entry name" value="Heme oxygenase-like"/>
    <property type="match status" value="1"/>
</dbReference>
<dbReference type="InterPro" id="IPR016084">
    <property type="entry name" value="Haem_Oase-like_multi-hlx"/>
</dbReference>
<dbReference type="EMBL" id="JADIMQ010000029">
    <property type="protein sequence ID" value="MBO8448025.1"/>
    <property type="molecule type" value="Genomic_DNA"/>
</dbReference>
<dbReference type="SUPFAM" id="SSF48613">
    <property type="entry name" value="Heme oxygenase-like"/>
    <property type="match status" value="1"/>
</dbReference>
<dbReference type="AlphaFoldDB" id="A0A9D9EK20"/>
<evidence type="ECO:0000313" key="2">
    <source>
        <dbReference type="EMBL" id="MBO8448025.1"/>
    </source>
</evidence>
<feature type="domain" description="Thiaminase-2/PQQC" evidence="1">
    <location>
        <begin position="17"/>
        <end position="219"/>
    </location>
</feature>
<dbReference type="CDD" id="cd19365">
    <property type="entry name" value="TenA_C-like"/>
    <property type="match status" value="1"/>
</dbReference>
<dbReference type="Proteomes" id="UP000810252">
    <property type="component" value="Unassembled WGS sequence"/>
</dbReference>
<proteinExistence type="predicted"/>
<dbReference type="InterPro" id="IPR050967">
    <property type="entry name" value="Thiamine_Salvage_TenA"/>
</dbReference>
<protein>
    <submittedName>
        <fullName evidence="2">TenA family protein</fullName>
    </submittedName>
</protein>
<name>A0A9D9EK20_9BACT</name>
<dbReference type="Pfam" id="PF03070">
    <property type="entry name" value="TENA_THI-4"/>
    <property type="match status" value="1"/>
</dbReference>
<accession>A0A9D9EK20</accession>